<feature type="region of interest" description="Disordered" evidence="1">
    <location>
        <begin position="107"/>
        <end position="158"/>
    </location>
</feature>
<gene>
    <name evidence="2" type="ORF">Fcan01_21204</name>
</gene>
<dbReference type="OrthoDB" id="43122at2759"/>
<evidence type="ECO:0000313" key="2">
    <source>
        <dbReference type="EMBL" id="OXA43929.1"/>
    </source>
</evidence>
<feature type="compositionally biased region" description="Polar residues" evidence="1">
    <location>
        <begin position="282"/>
        <end position="294"/>
    </location>
</feature>
<name>A0A226DFH5_FOLCA</name>
<feature type="region of interest" description="Disordered" evidence="1">
    <location>
        <begin position="232"/>
        <end position="252"/>
    </location>
</feature>
<evidence type="ECO:0000256" key="1">
    <source>
        <dbReference type="SAM" id="MobiDB-lite"/>
    </source>
</evidence>
<dbReference type="EMBL" id="LNIX01000020">
    <property type="protein sequence ID" value="OXA43929.1"/>
    <property type="molecule type" value="Genomic_DNA"/>
</dbReference>
<organism evidence="2 3">
    <name type="scientific">Folsomia candida</name>
    <name type="common">Springtail</name>
    <dbReference type="NCBI Taxonomy" id="158441"/>
    <lineage>
        <taxon>Eukaryota</taxon>
        <taxon>Metazoa</taxon>
        <taxon>Ecdysozoa</taxon>
        <taxon>Arthropoda</taxon>
        <taxon>Hexapoda</taxon>
        <taxon>Collembola</taxon>
        <taxon>Entomobryomorpha</taxon>
        <taxon>Isotomoidea</taxon>
        <taxon>Isotomidae</taxon>
        <taxon>Proisotominae</taxon>
        <taxon>Folsomia</taxon>
    </lineage>
</organism>
<evidence type="ECO:0000313" key="3">
    <source>
        <dbReference type="Proteomes" id="UP000198287"/>
    </source>
</evidence>
<dbReference type="AlphaFoldDB" id="A0A226DFH5"/>
<feature type="compositionally biased region" description="Low complexity" evidence="1">
    <location>
        <begin position="237"/>
        <end position="251"/>
    </location>
</feature>
<sequence length="319" mass="34593">MEPFDLMCHHSHPRPVVKASQASGADLDFDESLIDRILGTPDKIQIPERYIPEESEHLEPEEEKKRLLKAERICRLLSKSNGGNLPLVLPPNPNPKKVLNHVQVNGHHHHLTSGGNSSVGQGASSVPSSPARGRLISVKKGQGSGNLIKRRPSSNSATSLCDWSLAGVLPPTQPSWRGNSSTNNVSASERLFGAPVPPAFGIGEHCPIPYEKGVVIGGSKVRVDYFKASVHHQHQPSASSLSSSSGRSSASADREDLHLLHLQQYLAREVTEKSRVVAINALSSPNTSNRNSIANRYRDPSPPSPVELPTVQQREGFFT</sequence>
<keyword evidence="3" id="KW-1185">Reference proteome</keyword>
<feature type="compositionally biased region" description="Polar residues" evidence="1">
    <location>
        <begin position="113"/>
        <end position="128"/>
    </location>
</feature>
<dbReference type="STRING" id="158441.A0A226DFH5"/>
<protein>
    <submittedName>
        <fullName evidence="2">Pleckstrin y domain-containing family A member 6</fullName>
    </submittedName>
</protein>
<comment type="caution">
    <text evidence="2">The sequence shown here is derived from an EMBL/GenBank/DDBJ whole genome shotgun (WGS) entry which is preliminary data.</text>
</comment>
<proteinExistence type="predicted"/>
<accession>A0A226DFH5</accession>
<dbReference type="Proteomes" id="UP000198287">
    <property type="component" value="Unassembled WGS sequence"/>
</dbReference>
<feature type="region of interest" description="Disordered" evidence="1">
    <location>
        <begin position="282"/>
        <end position="319"/>
    </location>
</feature>
<reference evidence="2 3" key="1">
    <citation type="submission" date="2015-12" db="EMBL/GenBank/DDBJ databases">
        <title>The genome of Folsomia candida.</title>
        <authorList>
            <person name="Faddeeva A."/>
            <person name="Derks M.F."/>
            <person name="Anvar Y."/>
            <person name="Smit S."/>
            <person name="Van Straalen N."/>
            <person name="Roelofs D."/>
        </authorList>
    </citation>
    <scope>NUCLEOTIDE SEQUENCE [LARGE SCALE GENOMIC DNA]</scope>
    <source>
        <strain evidence="2 3">VU population</strain>
        <tissue evidence="2">Whole body</tissue>
    </source>
</reference>